<proteinExistence type="predicted"/>
<dbReference type="EMBL" id="FZQP02003001">
    <property type="protein sequence ID" value="VVC97052.1"/>
    <property type="molecule type" value="Genomic_DNA"/>
</dbReference>
<dbReference type="AlphaFoldDB" id="A0A5E4QHN3"/>
<keyword evidence="2" id="KW-1185">Reference proteome</keyword>
<reference evidence="1 2" key="1">
    <citation type="submission" date="2017-07" db="EMBL/GenBank/DDBJ databases">
        <authorList>
            <person name="Talla V."/>
            <person name="Backstrom N."/>
        </authorList>
    </citation>
    <scope>NUCLEOTIDE SEQUENCE [LARGE SCALE GENOMIC DNA]</scope>
</reference>
<protein>
    <submittedName>
        <fullName evidence="1">Uncharacterized protein</fullName>
    </submittedName>
</protein>
<accession>A0A5E4QHN3</accession>
<name>A0A5E4QHN3_9NEOP</name>
<gene>
    <name evidence="1" type="ORF">LSINAPIS_LOCUS8427</name>
</gene>
<dbReference type="Proteomes" id="UP000324832">
    <property type="component" value="Unassembled WGS sequence"/>
</dbReference>
<evidence type="ECO:0000313" key="2">
    <source>
        <dbReference type="Proteomes" id="UP000324832"/>
    </source>
</evidence>
<evidence type="ECO:0000313" key="1">
    <source>
        <dbReference type="EMBL" id="VVC97052.1"/>
    </source>
</evidence>
<organism evidence="1 2">
    <name type="scientific">Leptidea sinapis</name>
    <dbReference type="NCBI Taxonomy" id="189913"/>
    <lineage>
        <taxon>Eukaryota</taxon>
        <taxon>Metazoa</taxon>
        <taxon>Ecdysozoa</taxon>
        <taxon>Arthropoda</taxon>
        <taxon>Hexapoda</taxon>
        <taxon>Insecta</taxon>
        <taxon>Pterygota</taxon>
        <taxon>Neoptera</taxon>
        <taxon>Endopterygota</taxon>
        <taxon>Lepidoptera</taxon>
        <taxon>Glossata</taxon>
        <taxon>Ditrysia</taxon>
        <taxon>Papilionoidea</taxon>
        <taxon>Pieridae</taxon>
        <taxon>Dismorphiinae</taxon>
        <taxon>Leptidea</taxon>
    </lineage>
</organism>
<sequence>MKHEVTKGGCYNGAELRLTPNYDYDFIFLARRSQYGLISKIIFRHFFKESMAESICLKETELLQIIMEWKLSRGVFIQNSRIYCKGNVVSREKSNAGNGKELTEVCFWSIRNDLINMYQVTPITVNEPLDYSNEHKCLVTIINFIITVVITPSKTKQATPFLTSQLAANTNTNLFNMRPALGGLLHKISRLPNEVFLYHEIIWYTADESLINLKFFWKSVENTTYLEVGRQVCQYGAITKVLPYLGDSRDCEYSKNAASKGTNGKRQSWEIIF</sequence>